<gene>
    <name evidence="2" type="ORF">EDD34_2210</name>
</gene>
<keyword evidence="1" id="KW-0472">Membrane</keyword>
<reference evidence="2 3" key="1">
    <citation type="submission" date="2018-11" db="EMBL/GenBank/DDBJ databases">
        <title>Sequencing the genomes of 1000 actinobacteria strains.</title>
        <authorList>
            <person name="Klenk H.-P."/>
        </authorList>
    </citation>
    <scope>NUCLEOTIDE SEQUENCE [LARGE SCALE GENOMIC DNA]</scope>
    <source>
        <strain evidence="2 3">DSM 15700</strain>
    </source>
</reference>
<accession>A0A3N4YKE3</accession>
<proteinExistence type="predicted"/>
<dbReference type="Proteomes" id="UP000280501">
    <property type="component" value="Unassembled WGS sequence"/>
</dbReference>
<comment type="caution">
    <text evidence="2">The sequence shown here is derived from an EMBL/GenBank/DDBJ whole genome shotgun (WGS) entry which is preliminary data.</text>
</comment>
<protein>
    <submittedName>
        <fullName evidence="2">Uncharacterized protein</fullName>
    </submittedName>
</protein>
<keyword evidence="1" id="KW-0812">Transmembrane</keyword>
<evidence type="ECO:0000256" key="1">
    <source>
        <dbReference type="SAM" id="Phobius"/>
    </source>
</evidence>
<dbReference type="EMBL" id="RKQZ01000001">
    <property type="protein sequence ID" value="RPF21579.1"/>
    <property type="molecule type" value="Genomic_DNA"/>
</dbReference>
<evidence type="ECO:0000313" key="3">
    <source>
        <dbReference type="Proteomes" id="UP000280501"/>
    </source>
</evidence>
<keyword evidence="1" id="KW-1133">Transmembrane helix</keyword>
<feature type="transmembrane region" description="Helical" evidence="1">
    <location>
        <begin position="20"/>
        <end position="41"/>
    </location>
</feature>
<keyword evidence="3" id="KW-1185">Reference proteome</keyword>
<dbReference type="AlphaFoldDB" id="A0A3N4YKE3"/>
<organism evidence="2 3">
    <name type="scientific">Myceligenerans xiligouense</name>
    <dbReference type="NCBI Taxonomy" id="253184"/>
    <lineage>
        <taxon>Bacteria</taxon>
        <taxon>Bacillati</taxon>
        <taxon>Actinomycetota</taxon>
        <taxon>Actinomycetes</taxon>
        <taxon>Micrococcales</taxon>
        <taxon>Promicromonosporaceae</taxon>
        <taxon>Myceligenerans</taxon>
    </lineage>
</organism>
<evidence type="ECO:0000313" key="2">
    <source>
        <dbReference type="EMBL" id="RPF21579.1"/>
    </source>
</evidence>
<sequence length="51" mass="5422">MIMYNANTPAVLAATGAAVTTYYLVGVWALLLAGAALVWTTRVLKARAARR</sequence>
<name>A0A3N4YKE3_9MICO</name>